<dbReference type="GO" id="GO:0016811">
    <property type="term" value="F:hydrolase activity, acting on carbon-nitrogen (but not peptide) bonds, in linear amides"/>
    <property type="evidence" value="ECO:0007669"/>
    <property type="project" value="InterPro"/>
</dbReference>
<feature type="region of interest" description="Disordered" evidence="1">
    <location>
        <begin position="1"/>
        <end position="29"/>
    </location>
</feature>
<evidence type="ECO:0000313" key="3">
    <source>
        <dbReference type="Proteomes" id="UP000460435"/>
    </source>
</evidence>
<dbReference type="AlphaFoldDB" id="A0A7K3M0G6"/>
<gene>
    <name evidence="2" type="ORF">F7O44_06735</name>
</gene>
<dbReference type="Gene3D" id="2.60.120.580">
    <property type="entry name" value="Acetamidase/Formamidase-like domains"/>
    <property type="match status" value="2"/>
</dbReference>
<sequence>MAVHEIRIDRTKSLQEEPHTGHNRWHPDIPPILRCEPGDEVILETRDAFDGQFSPDDAGAAAVERADLSVVHPLTGPIYVEDAEPGDVLEVEILEVEPDSYGYTVEVPGFGFLRDEFPEPFKVNWDLADGWATSGDLPGVRIPGSPFMGTIGLTPGHDLLAATTAREQAVADRAGLALPPSAEGAVPTDPHVAQTALRTVPPREQAGNVDIKQLGAGTLLLIPVDTPGALFSAGDAHFAQGDCETCGTAIEMNATLRVRFGLRKGEASAKGIRDLRFARDDYYLPPEYAVPRRFFATTGISVTKDGQNRGEDATLAARNALLNMIDHLGDRGWTRQQAYAICSVAVDLKISQLVDVPNMLVSAFLPEDIFVS</sequence>
<dbReference type="RefSeq" id="WP_162449475.1">
    <property type="nucleotide sequence ID" value="NZ_WLZY01000002.1"/>
</dbReference>
<dbReference type="InterPro" id="IPR004304">
    <property type="entry name" value="FmdA_AmdA"/>
</dbReference>
<evidence type="ECO:0000256" key="1">
    <source>
        <dbReference type="SAM" id="MobiDB-lite"/>
    </source>
</evidence>
<dbReference type="Pfam" id="PF03069">
    <property type="entry name" value="FmdA_AmdA"/>
    <property type="match status" value="1"/>
</dbReference>
<keyword evidence="3" id="KW-1185">Reference proteome</keyword>
<dbReference type="PANTHER" id="PTHR31891">
    <property type="entry name" value="FORMAMIDASE C869.04-RELATED"/>
    <property type="match status" value="1"/>
</dbReference>
<organism evidence="2 3">
    <name type="scientific">Phytoactinopolyspora mesophila</name>
    <dbReference type="NCBI Taxonomy" id="2650750"/>
    <lineage>
        <taxon>Bacteria</taxon>
        <taxon>Bacillati</taxon>
        <taxon>Actinomycetota</taxon>
        <taxon>Actinomycetes</taxon>
        <taxon>Jiangellales</taxon>
        <taxon>Jiangellaceae</taxon>
        <taxon>Phytoactinopolyspora</taxon>
    </lineage>
</organism>
<proteinExistence type="predicted"/>
<evidence type="ECO:0000313" key="2">
    <source>
        <dbReference type="EMBL" id="NDL56764.1"/>
    </source>
</evidence>
<reference evidence="2 3" key="1">
    <citation type="submission" date="2019-11" db="EMBL/GenBank/DDBJ databases">
        <authorList>
            <person name="Li X.-J."/>
            <person name="Feng X.-M."/>
        </authorList>
    </citation>
    <scope>NUCLEOTIDE SEQUENCE [LARGE SCALE GENOMIC DNA]</scope>
    <source>
        <strain evidence="2 3">XMNu-373</strain>
    </source>
</reference>
<accession>A0A7K3M0G6</accession>
<comment type="caution">
    <text evidence="2">The sequence shown here is derived from an EMBL/GenBank/DDBJ whole genome shotgun (WGS) entry which is preliminary data.</text>
</comment>
<dbReference type="PANTHER" id="PTHR31891:SF1">
    <property type="entry name" value="FORMAMIDASE C869.04-RELATED"/>
    <property type="match status" value="1"/>
</dbReference>
<feature type="compositionally biased region" description="Basic and acidic residues" evidence="1">
    <location>
        <begin position="1"/>
        <end position="20"/>
    </location>
</feature>
<protein>
    <submittedName>
        <fullName evidence="2">Acetamidase</fullName>
    </submittedName>
</protein>
<dbReference type="EMBL" id="WLZY01000002">
    <property type="protein sequence ID" value="NDL56764.1"/>
    <property type="molecule type" value="Genomic_DNA"/>
</dbReference>
<dbReference type="Proteomes" id="UP000460435">
    <property type="component" value="Unassembled WGS sequence"/>
</dbReference>
<dbReference type="SUPFAM" id="SSF141130">
    <property type="entry name" value="Acetamidase/Formamidase-like"/>
    <property type="match status" value="1"/>
</dbReference>
<dbReference type="Gene3D" id="3.10.28.20">
    <property type="entry name" value="Acetamidase/Formamidase-like domains"/>
    <property type="match status" value="1"/>
</dbReference>
<name>A0A7K3M0G6_9ACTN</name>